<sequence length="99" mass="11639">MHETNQKKATKNYKVFELFKKRGIRGVTQMDAIKYANYLRLAAWVYAQKCKGYIFTTRYDADDGHATYWLIGTPTKRKSAKHLDRESANSRDFKQKKQA</sequence>
<evidence type="ECO:0000313" key="2">
    <source>
        <dbReference type="EMBL" id="ELV08590.1"/>
    </source>
</evidence>
<keyword evidence="3" id="KW-1185">Reference proteome</keyword>
<dbReference type="AlphaFoldDB" id="L8Y0T6"/>
<evidence type="ECO:0000256" key="1">
    <source>
        <dbReference type="SAM" id="MobiDB-lite"/>
    </source>
</evidence>
<gene>
    <name evidence="2" type="ORF">F387_01191</name>
</gene>
<feature type="region of interest" description="Disordered" evidence="1">
    <location>
        <begin position="80"/>
        <end position="99"/>
    </location>
</feature>
<proteinExistence type="predicted"/>
<comment type="caution">
    <text evidence="2">The sequence shown here is derived from an EMBL/GenBank/DDBJ whole genome shotgun (WGS) entry which is preliminary data.</text>
</comment>
<reference evidence="2 3" key="1">
    <citation type="journal article" date="2013" name="Genome Announc.">
        <title>Complete Genome Sequence of Wohlfahrtiimonas chitiniclastica Strain SH04, Isolated from Chrysomya megacephala Collected from Pudong International Airport in China.</title>
        <authorList>
            <person name="Cao X.M."/>
            <person name="Chen T."/>
            <person name="Xu L.Z."/>
            <person name="Yao L.S."/>
            <person name="Qi J."/>
            <person name="Zhang X.L."/>
            <person name="Yan Q.L."/>
            <person name="Deng Y.H."/>
            <person name="Guo T.Y."/>
            <person name="Wang J."/>
            <person name="Hu K.X."/>
            <person name="Xu B.L."/>
        </authorList>
    </citation>
    <scope>NUCLEOTIDE SEQUENCE [LARGE SCALE GENOMIC DNA]</scope>
    <source>
        <strain evidence="2 3">SH04</strain>
    </source>
</reference>
<protein>
    <submittedName>
        <fullName evidence="2">Uncharacterized protein</fullName>
    </submittedName>
</protein>
<accession>L8Y0T6</accession>
<dbReference type="HOGENOM" id="CLU_2319378_0_0_6"/>
<organism evidence="2 3">
    <name type="scientific">Wohlfahrtiimonas chitiniclastica SH04</name>
    <dbReference type="NCBI Taxonomy" id="1261130"/>
    <lineage>
        <taxon>Bacteria</taxon>
        <taxon>Pseudomonadati</taxon>
        <taxon>Pseudomonadota</taxon>
        <taxon>Gammaproteobacteria</taxon>
        <taxon>Cardiobacteriales</taxon>
        <taxon>Ignatzschineriaceae</taxon>
        <taxon>Wohlfahrtiimonas</taxon>
    </lineage>
</organism>
<name>L8Y0T6_9GAMM</name>
<dbReference type="Proteomes" id="UP000011617">
    <property type="component" value="Unassembled WGS sequence"/>
</dbReference>
<feature type="compositionally biased region" description="Basic and acidic residues" evidence="1">
    <location>
        <begin position="81"/>
        <end position="99"/>
    </location>
</feature>
<dbReference type="EMBL" id="AOBV01000004">
    <property type="protein sequence ID" value="ELV08590.1"/>
    <property type="molecule type" value="Genomic_DNA"/>
</dbReference>
<evidence type="ECO:0000313" key="3">
    <source>
        <dbReference type="Proteomes" id="UP000011617"/>
    </source>
</evidence>